<dbReference type="Pfam" id="PF14897">
    <property type="entry name" value="EpsG"/>
    <property type="match status" value="1"/>
</dbReference>
<dbReference type="AlphaFoldDB" id="A0A0A7M2C5"/>
<feature type="transmembrane region" description="Helical" evidence="1">
    <location>
        <begin position="262"/>
        <end position="281"/>
    </location>
</feature>
<reference evidence="3 4" key="2">
    <citation type="submission" date="2016-10" db="EMBL/GenBank/DDBJ databases">
        <authorList>
            <person name="Zou G."/>
            <person name="Zhou R."/>
        </authorList>
    </citation>
    <scope>NUCLEOTIDE SEQUENCE [LARGE SCALE GENOMIC DNA]</scope>
    <source>
        <strain evidence="3 4">0061</strain>
    </source>
</reference>
<evidence type="ECO:0000313" key="4">
    <source>
        <dbReference type="Proteomes" id="UP000250181"/>
    </source>
</evidence>
<keyword evidence="1" id="KW-0812">Transmembrane</keyword>
<protein>
    <submittedName>
        <fullName evidence="2">Cps31L</fullName>
    </submittedName>
</protein>
<keyword evidence="1" id="KW-0472">Membrane</keyword>
<dbReference type="RefSeq" id="WP_024407537.1">
    <property type="nucleotide sequence ID" value="NZ_CP017666.1"/>
</dbReference>
<feature type="transmembrane region" description="Helical" evidence="1">
    <location>
        <begin position="352"/>
        <end position="369"/>
    </location>
</feature>
<keyword evidence="1" id="KW-1133">Transmembrane helix</keyword>
<proteinExistence type="predicted"/>
<organism evidence="2">
    <name type="scientific">Streptococcus suis</name>
    <dbReference type="NCBI Taxonomy" id="1307"/>
    <lineage>
        <taxon>Bacteria</taxon>
        <taxon>Bacillati</taxon>
        <taxon>Bacillota</taxon>
        <taxon>Bacilli</taxon>
        <taxon>Lactobacillales</taxon>
        <taxon>Streptococcaceae</taxon>
        <taxon>Streptococcus</taxon>
    </lineage>
</organism>
<gene>
    <name evidence="2" type="primary">cps31L</name>
    <name evidence="3" type="ORF">BKM66_03270</name>
</gene>
<accession>A0A0A7M2C5</accession>
<feature type="transmembrane region" description="Helical" evidence="1">
    <location>
        <begin position="187"/>
        <end position="209"/>
    </location>
</feature>
<feature type="transmembrane region" description="Helical" evidence="1">
    <location>
        <begin position="326"/>
        <end position="345"/>
    </location>
</feature>
<reference evidence="2" key="1">
    <citation type="submission" date="2014-09" db="EMBL/GenBank/DDBJ databases">
        <title>Genetic Analysis of Unencapsulated Streptococcus suis Serotype 31 Isolated from Human.</title>
        <authorList>
            <person name="Hatrongjit R."/>
            <person name="Kerdsin A."/>
            <person name="Gottschalk M."/>
            <person name="Akeda Y."/>
            <person name="Oishi K."/>
        </authorList>
    </citation>
    <scope>NUCLEOTIDE SEQUENCE</scope>
    <source>
        <strain evidence="2">43640</strain>
    </source>
</reference>
<feature type="transmembrane region" description="Helical" evidence="1">
    <location>
        <begin position="221"/>
        <end position="242"/>
    </location>
</feature>
<name>A0A0A7M2C5_STRSU</name>
<sequence>MIDRYLHMFSWGVLYATFSLCLVFLYRTLQNSETVLYLSRNNGKKQPLLHSSDMIIYLIMTIVSAIRLNTGSDFYNYYTYFDQILIRYNSFEEVFFQSQSGYFALSYIIKQITDYQYAIFAVIAVFSYAYLFYLIRSEVEDTTCALLTYMFLGYYAYSNNILKQYIAMNFVMATYLAFSRRKYFRTILFAVGAMLFHYSSGLVLVILFFASRFKPTFNKYYLAIVGGLVVALNLNTLFAIFFKLIPSASGYEIYVNWRRSDQIRLVLAVLGMAIMHGILIYYVLKYKDKIKKQDERRYREIIFLIIGLAINILSIRQWIINRIAVYFYQFIILILPTMFSSLEVENKKRLKILLYIIMFIYMIFISIFLGENEYFSYNTIFSGDQPISDVIYNQIHGWTK</sequence>
<feature type="transmembrane region" description="Helical" evidence="1">
    <location>
        <begin position="47"/>
        <end position="68"/>
    </location>
</feature>
<feature type="transmembrane region" description="Helical" evidence="1">
    <location>
        <begin position="6"/>
        <end position="26"/>
    </location>
</feature>
<feature type="transmembrane region" description="Helical" evidence="1">
    <location>
        <begin position="301"/>
        <end position="320"/>
    </location>
</feature>
<evidence type="ECO:0000313" key="3">
    <source>
        <dbReference type="EMBL" id="AWX95201.1"/>
    </source>
</evidence>
<dbReference type="EMBL" id="CP017666">
    <property type="protein sequence ID" value="AWX95201.1"/>
    <property type="molecule type" value="Genomic_DNA"/>
</dbReference>
<dbReference type="Proteomes" id="UP000250181">
    <property type="component" value="Chromosome"/>
</dbReference>
<dbReference type="InterPro" id="IPR049458">
    <property type="entry name" value="EpsG-like"/>
</dbReference>
<feature type="transmembrane region" description="Helical" evidence="1">
    <location>
        <begin position="115"/>
        <end position="134"/>
    </location>
</feature>
<feature type="transmembrane region" description="Helical" evidence="1">
    <location>
        <begin position="146"/>
        <end position="167"/>
    </location>
</feature>
<dbReference type="EMBL" id="KM576773">
    <property type="protein sequence ID" value="AIZ73044.1"/>
    <property type="molecule type" value="Genomic_DNA"/>
</dbReference>
<evidence type="ECO:0000256" key="1">
    <source>
        <dbReference type="SAM" id="Phobius"/>
    </source>
</evidence>
<evidence type="ECO:0000313" key="2">
    <source>
        <dbReference type="EMBL" id="AIZ73044.1"/>
    </source>
</evidence>